<feature type="domain" description="Nuclease associated modular" evidence="2">
    <location>
        <begin position="118"/>
        <end position="134"/>
    </location>
</feature>
<reference evidence="3" key="1">
    <citation type="submission" date="2020-12" db="EMBL/GenBank/DDBJ databases">
        <authorList>
            <person name="Iha C."/>
        </authorList>
    </citation>
    <scope>NUCLEOTIDE SEQUENCE</scope>
</reference>
<evidence type="ECO:0000256" key="1">
    <source>
        <dbReference type="SAM" id="MobiDB-lite"/>
    </source>
</evidence>
<evidence type="ECO:0000313" key="4">
    <source>
        <dbReference type="Proteomes" id="UP000708148"/>
    </source>
</evidence>
<evidence type="ECO:0000313" key="3">
    <source>
        <dbReference type="EMBL" id="CAD7698054.1"/>
    </source>
</evidence>
<dbReference type="SMART" id="SM00496">
    <property type="entry name" value="IENR2"/>
    <property type="match status" value="5"/>
</dbReference>
<organism evidence="3 4">
    <name type="scientific">Ostreobium quekettii</name>
    <dbReference type="NCBI Taxonomy" id="121088"/>
    <lineage>
        <taxon>Eukaryota</taxon>
        <taxon>Viridiplantae</taxon>
        <taxon>Chlorophyta</taxon>
        <taxon>core chlorophytes</taxon>
        <taxon>Ulvophyceae</taxon>
        <taxon>TCBD clade</taxon>
        <taxon>Bryopsidales</taxon>
        <taxon>Ostreobineae</taxon>
        <taxon>Ostreobiaceae</taxon>
        <taxon>Ostreobium</taxon>
    </lineage>
</organism>
<dbReference type="EMBL" id="CAJHUC010000749">
    <property type="protein sequence ID" value="CAD7698054.1"/>
    <property type="molecule type" value="Genomic_DNA"/>
</dbReference>
<gene>
    <name evidence="3" type="ORF">OSTQU699_LOCUS3415</name>
</gene>
<dbReference type="OrthoDB" id="10650967at2759"/>
<evidence type="ECO:0000259" key="2">
    <source>
        <dbReference type="SMART" id="SM00496"/>
    </source>
</evidence>
<feature type="region of interest" description="Disordered" evidence="1">
    <location>
        <begin position="208"/>
        <end position="236"/>
    </location>
</feature>
<dbReference type="Proteomes" id="UP000708148">
    <property type="component" value="Unassembled WGS sequence"/>
</dbReference>
<dbReference type="Pfam" id="PF07460">
    <property type="entry name" value="NUMOD3"/>
    <property type="match status" value="3"/>
</dbReference>
<feature type="domain" description="Nuclease associated modular" evidence="2">
    <location>
        <begin position="141"/>
        <end position="157"/>
    </location>
</feature>
<feature type="compositionally biased region" description="Basic and acidic residues" evidence="1">
    <location>
        <begin position="84"/>
        <end position="101"/>
    </location>
</feature>
<dbReference type="AlphaFoldDB" id="A0A8S1IVB5"/>
<comment type="caution">
    <text evidence="3">The sequence shown here is derived from an EMBL/GenBank/DDBJ whole genome shotgun (WGS) entry which is preliminary data.</text>
</comment>
<keyword evidence="4" id="KW-1185">Reference proteome</keyword>
<dbReference type="GO" id="GO:0003677">
    <property type="term" value="F:DNA binding"/>
    <property type="evidence" value="ECO:0007669"/>
    <property type="project" value="InterPro"/>
</dbReference>
<protein>
    <recommendedName>
        <fullName evidence="2">Nuclease associated modular domain-containing protein</fullName>
    </recommendedName>
</protein>
<name>A0A8S1IVB5_9CHLO</name>
<feature type="region of interest" description="Disordered" evidence="1">
    <location>
        <begin position="27"/>
        <end position="144"/>
    </location>
</feature>
<feature type="domain" description="Nuclease associated modular" evidence="2">
    <location>
        <begin position="92"/>
        <end position="108"/>
    </location>
</feature>
<feature type="domain" description="Nuclease associated modular" evidence="2">
    <location>
        <begin position="158"/>
        <end position="174"/>
    </location>
</feature>
<sequence length="301" mass="33017">MAAVAQAGRTLSLSPWWCDPWACRRRQAPRLSPCRATKRNDEGQKAKDRIRGDASKGESGDERQPGSPADPGQVGSAEGAGGGDGDRPGGRPRRRLTEEHKRKISLAMRGKKKARGEEARVLSAEARAKMSAKRRGRKPNLGGRHTAAAKAAISAANTGLVRSEETRAKLSAALKGRRHSLATRAKMSASHVGVKYDAATLAKKSASLRAFHARNRGGSDARRDRPKRAPRPREPPDAFVLERALLEVASLRREVMDWMALWAMDHDTKPNLGDMLEASPETHAKFMRFLALRDFVREGDR</sequence>
<dbReference type="SUPFAM" id="SSF64496">
    <property type="entry name" value="DNA-binding domain of intron-encoded endonucleases"/>
    <property type="match status" value="1"/>
</dbReference>
<proteinExistence type="predicted"/>
<feature type="domain" description="Nuclease associated modular" evidence="2">
    <location>
        <begin position="175"/>
        <end position="191"/>
    </location>
</feature>
<accession>A0A8S1IVB5</accession>
<feature type="compositionally biased region" description="Basic and acidic residues" evidence="1">
    <location>
        <begin position="38"/>
        <end position="64"/>
    </location>
</feature>
<dbReference type="InterPro" id="IPR003611">
    <property type="entry name" value="NUMOD3"/>
</dbReference>